<reference evidence="2 3" key="1">
    <citation type="journal article" date="2012" name="Nature">
        <title>Repeated polyploidization of Gossypium genomes and the evolution of spinnable cotton fibres.</title>
        <authorList>
            <person name="Paterson A.H."/>
            <person name="Wendel J.F."/>
            <person name="Gundlach H."/>
            <person name="Guo H."/>
            <person name="Jenkins J."/>
            <person name="Jin D."/>
            <person name="Llewellyn D."/>
            <person name="Showmaker K.C."/>
            <person name="Shu S."/>
            <person name="Udall J."/>
            <person name="Yoo M.J."/>
            <person name="Byers R."/>
            <person name="Chen W."/>
            <person name="Doron-Faigenboim A."/>
            <person name="Duke M.V."/>
            <person name="Gong L."/>
            <person name="Grimwood J."/>
            <person name="Grover C."/>
            <person name="Grupp K."/>
            <person name="Hu G."/>
            <person name="Lee T.H."/>
            <person name="Li J."/>
            <person name="Lin L."/>
            <person name="Liu T."/>
            <person name="Marler B.S."/>
            <person name="Page J.T."/>
            <person name="Roberts A.W."/>
            <person name="Romanel E."/>
            <person name="Sanders W.S."/>
            <person name="Szadkowski E."/>
            <person name="Tan X."/>
            <person name="Tang H."/>
            <person name="Xu C."/>
            <person name="Wang J."/>
            <person name="Wang Z."/>
            <person name="Zhang D."/>
            <person name="Zhang L."/>
            <person name="Ashrafi H."/>
            <person name="Bedon F."/>
            <person name="Bowers J.E."/>
            <person name="Brubaker C.L."/>
            <person name="Chee P.W."/>
            <person name="Das S."/>
            <person name="Gingle A.R."/>
            <person name="Haigler C.H."/>
            <person name="Harker D."/>
            <person name="Hoffmann L.V."/>
            <person name="Hovav R."/>
            <person name="Jones D.C."/>
            <person name="Lemke C."/>
            <person name="Mansoor S."/>
            <person name="ur Rahman M."/>
            <person name="Rainville L.N."/>
            <person name="Rambani A."/>
            <person name="Reddy U.K."/>
            <person name="Rong J.K."/>
            <person name="Saranga Y."/>
            <person name="Scheffler B.E."/>
            <person name="Scheffler J.A."/>
            <person name="Stelly D.M."/>
            <person name="Triplett B.A."/>
            <person name="Van Deynze A."/>
            <person name="Vaslin M.F."/>
            <person name="Waghmare V.N."/>
            <person name="Walford S.A."/>
            <person name="Wright R.J."/>
            <person name="Zaki E.A."/>
            <person name="Zhang T."/>
            <person name="Dennis E.S."/>
            <person name="Mayer K.F."/>
            <person name="Peterson D.G."/>
            <person name="Rokhsar D.S."/>
            <person name="Wang X."/>
            <person name="Schmutz J."/>
        </authorList>
    </citation>
    <scope>NUCLEOTIDE SEQUENCE [LARGE SCALE GENOMIC DNA]</scope>
</reference>
<dbReference type="PANTHER" id="PTHR33971">
    <property type="entry name" value="OS06G0232000 PROTEIN"/>
    <property type="match status" value="1"/>
</dbReference>
<feature type="compositionally biased region" description="Basic and acidic residues" evidence="1">
    <location>
        <begin position="153"/>
        <end position="171"/>
    </location>
</feature>
<gene>
    <name evidence="2" type="ORF">B456_001G240600</name>
</gene>
<feature type="region of interest" description="Disordered" evidence="1">
    <location>
        <begin position="1"/>
        <end position="26"/>
    </location>
</feature>
<dbReference type="InterPro" id="IPR038943">
    <property type="entry name" value="PLDrp1-like"/>
</dbReference>
<proteinExistence type="predicted"/>
<dbReference type="EMBL" id="CM001740">
    <property type="protein sequence ID" value="KJB11100.1"/>
    <property type="molecule type" value="Genomic_DNA"/>
</dbReference>
<evidence type="ECO:0000313" key="2">
    <source>
        <dbReference type="EMBL" id="KJB11100.1"/>
    </source>
</evidence>
<organism evidence="2 3">
    <name type="scientific">Gossypium raimondii</name>
    <name type="common">Peruvian cotton</name>
    <name type="synonym">Gossypium klotzschianum subsp. raimondii</name>
    <dbReference type="NCBI Taxonomy" id="29730"/>
    <lineage>
        <taxon>Eukaryota</taxon>
        <taxon>Viridiplantae</taxon>
        <taxon>Streptophyta</taxon>
        <taxon>Embryophyta</taxon>
        <taxon>Tracheophyta</taxon>
        <taxon>Spermatophyta</taxon>
        <taxon>Magnoliopsida</taxon>
        <taxon>eudicotyledons</taxon>
        <taxon>Gunneridae</taxon>
        <taxon>Pentapetalae</taxon>
        <taxon>rosids</taxon>
        <taxon>malvids</taxon>
        <taxon>Malvales</taxon>
        <taxon>Malvaceae</taxon>
        <taxon>Malvoideae</taxon>
        <taxon>Gossypium</taxon>
    </lineage>
</organism>
<sequence>MPYYSRGGEDDVDEFDEFDPTPYGGGYNLELTYGRPLEPSDETCYPSATPSDGDFDYARPDFSSGYAHLAYADEALETEYSSYLKPKPRPGRFEPAPAFGDYGRKPEYEQFESGHGRKPEFGRPGSEFESDFGRRPEFEQPPEEFGSGHGRRPAYEHSHQPDFGSGRRSEFEQPPPPEFGTGYRRRPEFEQPPPPEFESGHGRRPEYGEQESEFGSEYGRKPERI</sequence>
<dbReference type="PANTHER" id="PTHR33971:SF1">
    <property type="entry name" value="OS02G0743600 PROTEIN"/>
    <property type="match status" value="1"/>
</dbReference>
<evidence type="ECO:0000256" key="1">
    <source>
        <dbReference type="SAM" id="MobiDB-lite"/>
    </source>
</evidence>
<evidence type="ECO:0000313" key="3">
    <source>
        <dbReference type="Proteomes" id="UP000032304"/>
    </source>
</evidence>
<dbReference type="GO" id="GO:0070300">
    <property type="term" value="F:phosphatidic acid binding"/>
    <property type="evidence" value="ECO:0007669"/>
    <property type="project" value="InterPro"/>
</dbReference>
<protein>
    <submittedName>
        <fullName evidence="2">Uncharacterized protein</fullName>
    </submittedName>
</protein>
<feature type="compositionally biased region" description="Basic and acidic residues" evidence="1">
    <location>
        <begin position="198"/>
        <end position="207"/>
    </location>
</feature>
<keyword evidence="3" id="KW-1185">Reference proteome</keyword>
<dbReference type="AlphaFoldDB" id="A0A0D2QVA4"/>
<feature type="compositionally biased region" description="Basic and acidic residues" evidence="1">
    <location>
        <begin position="102"/>
        <end position="121"/>
    </location>
</feature>
<dbReference type="Gramene" id="KJB11100">
    <property type="protein sequence ID" value="KJB11100"/>
    <property type="gene ID" value="B456_001G240600"/>
</dbReference>
<dbReference type="Proteomes" id="UP000032304">
    <property type="component" value="Chromosome 1"/>
</dbReference>
<feature type="region of interest" description="Disordered" evidence="1">
    <location>
        <begin position="82"/>
        <end position="225"/>
    </location>
</feature>
<name>A0A0D2QVA4_GOSRA</name>
<feature type="compositionally biased region" description="Acidic residues" evidence="1">
    <location>
        <begin position="10"/>
        <end position="19"/>
    </location>
</feature>
<accession>A0A0D2QVA4</accession>